<gene>
    <name evidence="3" type="ORF">JKP88DRAFT_316418</name>
</gene>
<dbReference type="SUPFAM" id="SSF117839">
    <property type="entry name" value="WWE domain"/>
    <property type="match status" value="1"/>
</dbReference>
<name>A0A836CFU3_9STRA</name>
<organism evidence="3 4">
    <name type="scientific">Tribonema minus</name>
    <dbReference type="NCBI Taxonomy" id="303371"/>
    <lineage>
        <taxon>Eukaryota</taxon>
        <taxon>Sar</taxon>
        <taxon>Stramenopiles</taxon>
        <taxon>Ochrophyta</taxon>
        <taxon>PX clade</taxon>
        <taxon>Xanthophyceae</taxon>
        <taxon>Tribonematales</taxon>
        <taxon>Tribonemataceae</taxon>
        <taxon>Tribonema</taxon>
    </lineage>
</organism>
<feature type="domain" description="WWE" evidence="2">
    <location>
        <begin position="1"/>
        <end position="77"/>
    </location>
</feature>
<dbReference type="SUPFAM" id="SSF56399">
    <property type="entry name" value="ADP-ribosylation"/>
    <property type="match status" value="1"/>
</dbReference>
<evidence type="ECO:0000313" key="3">
    <source>
        <dbReference type="EMBL" id="KAG5183668.1"/>
    </source>
</evidence>
<protein>
    <recommendedName>
        <fullName evidence="2">WWE domain-containing protein</fullName>
    </recommendedName>
</protein>
<keyword evidence="4" id="KW-1185">Reference proteome</keyword>
<comment type="caution">
    <text evidence="3">The sequence shown here is derived from an EMBL/GenBank/DDBJ whole genome shotgun (WGS) entry which is preliminary data.</text>
</comment>
<dbReference type="InterPro" id="IPR004170">
    <property type="entry name" value="WWE_dom"/>
</dbReference>
<dbReference type="InterPro" id="IPR012317">
    <property type="entry name" value="Poly(ADP-ribose)pol_cat_dom"/>
</dbReference>
<proteinExistence type="predicted"/>
<dbReference type="InterPro" id="IPR037197">
    <property type="entry name" value="WWE_dom_sf"/>
</dbReference>
<sequence>MVKGGNAASRAAVWECEVDGEWVPYGADITAQLEKACRDGERSVPYERKGTRYVINLIIMHQALDSPDSQHGLLVRRLESSNVEVEALLRTIRERMLESEADTARREQQQRELAVAIAQARAEAQRERQSGAAELVWRAPQQTITVGAVQGTRRSVTRADIKDSRVTRDIEQFHAASGHFWELMNCPGAAKNLAHLGLGNVMPTTVTRVDVYESAATREAYDKMRAQLADDRRDTQETWVFHGSDRKNVKKICVGGFKVGGDGIAVKNGAIYGNGVYTAIGPSAPLSYATSHGAHSKGCVILARAMKGRHTRQSNWLNSPDAGDSWGTADANGTKPAGTEDWVVFRATAQLLPVYVVHFE</sequence>
<dbReference type="Proteomes" id="UP000664859">
    <property type="component" value="Unassembled WGS sequence"/>
</dbReference>
<dbReference type="Pfam" id="PF02825">
    <property type="entry name" value="WWE"/>
    <property type="match status" value="1"/>
</dbReference>
<dbReference type="OrthoDB" id="10256774at2759"/>
<evidence type="ECO:0000313" key="4">
    <source>
        <dbReference type="Proteomes" id="UP000664859"/>
    </source>
</evidence>
<dbReference type="Gene3D" id="3.30.720.50">
    <property type="match status" value="1"/>
</dbReference>
<feature type="region of interest" description="Disordered" evidence="1">
    <location>
        <begin position="312"/>
        <end position="333"/>
    </location>
</feature>
<reference evidence="3" key="1">
    <citation type="submission" date="2021-02" db="EMBL/GenBank/DDBJ databases">
        <title>First Annotated Genome of the Yellow-green Alga Tribonema minus.</title>
        <authorList>
            <person name="Mahan K.M."/>
        </authorList>
    </citation>
    <scope>NUCLEOTIDE SEQUENCE</scope>
    <source>
        <strain evidence="3">UTEX B ZZ1240</strain>
    </source>
</reference>
<dbReference type="Pfam" id="PF00644">
    <property type="entry name" value="PARP"/>
    <property type="match status" value="1"/>
</dbReference>
<evidence type="ECO:0000256" key="1">
    <source>
        <dbReference type="SAM" id="MobiDB-lite"/>
    </source>
</evidence>
<accession>A0A836CFU3</accession>
<dbReference type="GO" id="GO:0003950">
    <property type="term" value="F:NAD+ poly-ADP-ribosyltransferase activity"/>
    <property type="evidence" value="ECO:0007669"/>
    <property type="project" value="InterPro"/>
</dbReference>
<dbReference type="PROSITE" id="PS50918">
    <property type="entry name" value="WWE"/>
    <property type="match status" value="1"/>
</dbReference>
<dbReference type="AlphaFoldDB" id="A0A836CFU3"/>
<dbReference type="EMBL" id="JAFCMP010000192">
    <property type="protein sequence ID" value="KAG5183668.1"/>
    <property type="molecule type" value="Genomic_DNA"/>
</dbReference>
<dbReference type="Gene3D" id="3.90.228.10">
    <property type="match status" value="1"/>
</dbReference>
<evidence type="ECO:0000259" key="2">
    <source>
        <dbReference type="PROSITE" id="PS50918"/>
    </source>
</evidence>